<dbReference type="AlphaFoldDB" id="A0A9W9Z1T2"/>
<sequence>MDVMKKKAMSSDEQNEDQDSDYERQETEVDSPQTDPPVVRSKYKKKTKKKKAKQTCEKCLKNFSTSYNLKHHKHYCKGEETELGRVCKKKVNGQKQRGKVSKRTPACEDGIIVPIVMRVFHGSNSCRVILILILACGPTIAPFVENPFDCELH</sequence>
<gene>
    <name evidence="5" type="ORF">OS493_011122</name>
</gene>
<dbReference type="InterPro" id="IPR013087">
    <property type="entry name" value="Znf_C2H2_type"/>
</dbReference>
<feature type="compositionally biased region" description="Basic residues" evidence="2">
    <location>
        <begin position="41"/>
        <end position="52"/>
    </location>
</feature>
<keyword evidence="1" id="KW-0863">Zinc-finger</keyword>
<dbReference type="EMBL" id="MU826830">
    <property type="protein sequence ID" value="KAJ7373522.1"/>
    <property type="molecule type" value="Genomic_DNA"/>
</dbReference>
<organism evidence="5 6">
    <name type="scientific">Desmophyllum pertusum</name>
    <dbReference type="NCBI Taxonomy" id="174260"/>
    <lineage>
        <taxon>Eukaryota</taxon>
        <taxon>Metazoa</taxon>
        <taxon>Cnidaria</taxon>
        <taxon>Anthozoa</taxon>
        <taxon>Hexacorallia</taxon>
        <taxon>Scleractinia</taxon>
        <taxon>Caryophylliina</taxon>
        <taxon>Caryophylliidae</taxon>
        <taxon>Desmophyllum</taxon>
    </lineage>
</organism>
<protein>
    <recommendedName>
        <fullName evidence="4">C2H2-type domain-containing protein</fullName>
    </recommendedName>
</protein>
<feature type="transmembrane region" description="Helical" evidence="3">
    <location>
        <begin position="126"/>
        <end position="144"/>
    </location>
</feature>
<proteinExistence type="predicted"/>
<name>A0A9W9Z1T2_9CNID</name>
<keyword evidence="1" id="KW-0479">Metal-binding</keyword>
<comment type="caution">
    <text evidence="5">The sequence shown here is derived from an EMBL/GenBank/DDBJ whole genome shotgun (WGS) entry which is preliminary data.</text>
</comment>
<reference evidence="5" key="1">
    <citation type="submission" date="2023-01" db="EMBL/GenBank/DDBJ databases">
        <title>Genome assembly of the deep-sea coral Lophelia pertusa.</title>
        <authorList>
            <person name="Herrera S."/>
            <person name="Cordes E."/>
        </authorList>
    </citation>
    <scope>NUCLEOTIDE SEQUENCE</scope>
    <source>
        <strain evidence="5">USNM1676648</strain>
        <tissue evidence="5">Polyp</tissue>
    </source>
</reference>
<keyword evidence="3" id="KW-0812">Transmembrane</keyword>
<evidence type="ECO:0000256" key="3">
    <source>
        <dbReference type="SAM" id="Phobius"/>
    </source>
</evidence>
<dbReference type="GO" id="GO:0008270">
    <property type="term" value="F:zinc ion binding"/>
    <property type="evidence" value="ECO:0007669"/>
    <property type="project" value="UniProtKB-KW"/>
</dbReference>
<keyword evidence="1" id="KW-0862">Zinc</keyword>
<dbReference type="PROSITE" id="PS50157">
    <property type="entry name" value="ZINC_FINGER_C2H2_2"/>
    <property type="match status" value="1"/>
</dbReference>
<feature type="region of interest" description="Disordered" evidence="2">
    <location>
        <begin position="1"/>
        <end position="52"/>
    </location>
</feature>
<evidence type="ECO:0000259" key="4">
    <source>
        <dbReference type="PROSITE" id="PS50157"/>
    </source>
</evidence>
<evidence type="ECO:0000256" key="1">
    <source>
        <dbReference type="PROSITE-ProRule" id="PRU00042"/>
    </source>
</evidence>
<accession>A0A9W9Z1T2</accession>
<keyword evidence="3" id="KW-0472">Membrane</keyword>
<keyword evidence="3" id="KW-1133">Transmembrane helix</keyword>
<feature type="domain" description="C2H2-type" evidence="4">
    <location>
        <begin position="54"/>
        <end position="81"/>
    </location>
</feature>
<keyword evidence="6" id="KW-1185">Reference proteome</keyword>
<dbReference type="Proteomes" id="UP001163046">
    <property type="component" value="Unassembled WGS sequence"/>
</dbReference>
<evidence type="ECO:0000256" key="2">
    <source>
        <dbReference type="SAM" id="MobiDB-lite"/>
    </source>
</evidence>
<evidence type="ECO:0000313" key="6">
    <source>
        <dbReference type="Proteomes" id="UP001163046"/>
    </source>
</evidence>
<evidence type="ECO:0000313" key="5">
    <source>
        <dbReference type="EMBL" id="KAJ7373522.1"/>
    </source>
</evidence>